<gene>
    <name evidence="2" type="ORF">HLUCCX10_08110</name>
</gene>
<dbReference type="InterPro" id="IPR036515">
    <property type="entry name" value="Transposase_17_sf"/>
</dbReference>
<dbReference type="GO" id="GO:0004803">
    <property type="term" value="F:transposase activity"/>
    <property type="evidence" value="ECO:0007669"/>
    <property type="project" value="InterPro"/>
</dbReference>
<comment type="caution">
    <text evidence="2">The sequence shown here is derived from an EMBL/GenBank/DDBJ whole genome shotgun (WGS) entry which is preliminary data.</text>
</comment>
<dbReference type="EMBL" id="LJXT01000042">
    <property type="protein sequence ID" value="KPQ16190.1"/>
    <property type="molecule type" value="Genomic_DNA"/>
</dbReference>
<dbReference type="PATRIC" id="fig|1305737.6.peg.2269"/>
<proteinExistence type="predicted"/>
<dbReference type="PANTHER" id="PTHR34322">
    <property type="entry name" value="TRANSPOSASE, Y1_TNP DOMAIN-CONTAINING"/>
    <property type="match status" value="1"/>
</dbReference>
<dbReference type="SUPFAM" id="SSF143422">
    <property type="entry name" value="Transposase IS200-like"/>
    <property type="match status" value="1"/>
</dbReference>
<dbReference type="STRING" id="1305737.GCA_000526355_02317"/>
<accession>A0A0P7YLX7</accession>
<dbReference type="OrthoDB" id="9788881at2"/>
<dbReference type="Proteomes" id="UP000050421">
    <property type="component" value="Unassembled WGS sequence"/>
</dbReference>
<reference evidence="2 3" key="1">
    <citation type="submission" date="2015-09" db="EMBL/GenBank/DDBJ databases">
        <title>Identification and resolution of microdiversity through metagenomic sequencing of parallel consortia.</title>
        <authorList>
            <person name="Nelson W.C."/>
            <person name="Romine M.F."/>
            <person name="Lindemann S.R."/>
        </authorList>
    </citation>
    <scope>NUCLEOTIDE SEQUENCE [LARGE SCALE GENOMIC DNA]</scope>
    <source>
        <strain evidence="2">HL-49</strain>
    </source>
</reference>
<dbReference type="PANTHER" id="PTHR34322:SF2">
    <property type="entry name" value="TRANSPOSASE IS200-LIKE DOMAIN-CONTAINING PROTEIN"/>
    <property type="match status" value="1"/>
</dbReference>
<dbReference type="SMART" id="SM01321">
    <property type="entry name" value="Y1_Tnp"/>
    <property type="match status" value="1"/>
</dbReference>
<dbReference type="AlphaFoldDB" id="A0A0P7YLX7"/>
<sequence length="189" mass="22807">MSNNSDIFEEDRIYHIYSRSVGNDLLFIEEKNYLFFLDKYDQFCSRVFTTLAYCLIPNHFHFLVQVKPDIENHQVVKAFSDFLNSYTKAFNKTYSRNGALFQRKFKRKLVEQENYLTRMILYIHHNPTKHRIVENFKLWNYSSYRSFLSSKPSKIDRSFVLAWFGGLESFEEIHETIKSEYLPDDFLLE</sequence>
<dbReference type="Pfam" id="PF01797">
    <property type="entry name" value="Y1_Tnp"/>
    <property type="match status" value="1"/>
</dbReference>
<evidence type="ECO:0000259" key="1">
    <source>
        <dbReference type="SMART" id="SM01321"/>
    </source>
</evidence>
<evidence type="ECO:0000313" key="3">
    <source>
        <dbReference type="Proteomes" id="UP000050421"/>
    </source>
</evidence>
<dbReference type="GO" id="GO:0006313">
    <property type="term" value="P:DNA transposition"/>
    <property type="evidence" value="ECO:0007669"/>
    <property type="project" value="InterPro"/>
</dbReference>
<organism evidence="2 3">
    <name type="scientific">Algoriphagus marincola HL-49</name>
    <dbReference type="NCBI Taxonomy" id="1305737"/>
    <lineage>
        <taxon>Bacteria</taxon>
        <taxon>Pseudomonadati</taxon>
        <taxon>Bacteroidota</taxon>
        <taxon>Cytophagia</taxon>
        <taxon>Cytophagales</taxon>
        <taxon>Cyclobacteriaceae</taxon>
        <taxon>Algoriphagus</taxon>
    </lineage>
</organism>
<name>A0A0P7YLX7_9BACT</name>
<dbReference type="Gene3D" id="3.30.70.1290">
    <property type="entry name" value="Transposase IS200-like"/>
    <property type="match status" value="1"/>
</dbReference>
<feature type="domain" description="Transposase IS200-like" evidence="1">
    <location>
        <begin position="9"/>
        <end position="126"/>
    </location>
</feature>
<protein>
    <submittedName>
        <fullName evidence="2">Transposase</fullName>
    </submittedName>
</protein>
<evidence type="ECO:0000313" key="2">
    <source>
        <dbReference type="EMBL" id="KPQ16190.1"/>
    </source>
</evidence>
<dbReference type="GO" id="GO:0003677">
    <property type="term" value="F:DNA binding"/>
    <property type="evidence" value="ECO:0007669"/>
    <property type="project" value="InterPro"/>
</dbReference>
<dbReference type="InterPro" id="IPR002686">
    <property type="entry name" value="Transposase_17"/>
</dbReference>